<reference evidence="3 4" key="1">
    <citation type="submission" date="2023-09" db="EMBL/GenBank/DDBJ databases">
        <authorList>
            <person name="Rey-Velasco X."/>
        </authorList>
    </citation>
    <scope>NUCLEOTIDE SEQUENCE [LARGE SCALE GENOMIC DNA]</scope>
    <source>
        <strain evidence="3 4">F158</strain>
    </source>
</reference>
<dbReference type="Proteomes" id="UP001265259">
    <property type="component" value="Unassembled WGS sequence"/>
</dbReference>
<name>A0ABU3DBJ8_9RHOB</name>
<dbReference type="EMBL" id="JAVRHL010000001">
    <property type="protein sequence ID" value="MDT0681078.1"/>
    <property type="molecule type" value="Genomic_DNA"/>
</dbReference>
<dbReference type="InterPro" id="IPR007863">
    <property type="entry name" value="Peptidase_M16_C"/>
</dbReference>
<keyword evidence="4" id="KW-1185">Reference proteome</keyword>
<evidence type="ECO:0000313" key="4">
    <source>
        <dbReference type="Proteomes" id="UP001265259"/>
    </source>
</evidence>
<organism evidence="3 4">
    <name type="scientific">Tropicimonas omnivorans</name>
    <dbReference type="NCBI Taxonomy" id="3075590"/>
    <lineage>
        <taxon>Bacteria</taxon>
        <taxon>Pseudomonadati</taxon>
        <taxon>Pseudomonadota</taxon>
        <taxon>Alphaproteobacteria</taxon>
        <taxon>Rhodobacterales</taxon>
        <taxon>Roseobacteraceae</taxon>
        <taxon>Tropicimonas</taxon>
    </lineage>
</organism>
<dbReference type="SUPFAM" id="SSF63411">
    <property type="entry name" value="LuxS/MPP-like metallohydrolase"/>
    <property type="match status" value="2"/>
</dbReference>
<gene>
    <name evidence="3" type="ORF">RM543_00145</name>
</gene>
<dbReference type="Pfam" id="PF05193">
    <property type="entry name" value="Peptidase_M16_C"/>
    <property type="match status" value="1"/>
</dbReference>
<dbReference type="InterPro" id="IPR050361">
    <property type="entry name" value="MPP/UQCRC_Complex"/>
</dbReference>
<evidence type="ECO:0000313" key="3">
    <source>
        <dbReference type="EMBL" id="MDT0681078.1"/>
    </source>
</evidence>
<keyword evidence="1" id="KW-0732">Signal</keyword>
<feature type="chain" id="PRO_5045135542" evidence="1">
    <location>
        <begin position="23"/>
        <end position="439"/>
    </location>
</feature>
<feature type="signal peptide" evidence="1">
    <location>
        <begin position="1"/>
        <end position="22"/>
    </location>
</feature>
<protein>
    <submittedName>
        <fullName evidence="3">Pitrilysin family protein</fullName>
    </submittedName>
</protein>
<dbReference type="InterPro" id="IPR011249">
    <property type="entry name" value="Metalloenz_LuxS/M16"/>
</dbReference>
<dbReference type="RefSeq" id="WP_311688470.1">
    <property type="nucleotide sequence ID" value="NZ_JAVRHL010000001.1"/>
</dbReference>
<accession>A0ABU3DBJ8</accession>
<feature type="domain" description="Peptidase M16 C-terminal" evidence="2">
    <location>
        <begin position="190"/>
        <end position="364"/>
    </location>
</feature>
<sequence>MILYRTVAAAGLALLAATAAQAEIDVEEITSPGGVEAWLVEEPSIPFVALELRFEGGASLDEDGKRGAINLMTGLLEEGACDMDAEAFTIAKEELAASIRFDVWDDAFSVSARFLSEDIDEAMDLIHLALTEPRFDDRAVERVRAQVLSGLASDAVDPGSISQRTFDELAFGEHPYGSPLEGTPESVRALTADDLETARQRVLATDRIHVAAVGDIDADTLGRELDELLDGLPPEGPALPEDTAFGAGGGVTIVPFDTPQSVVTFGQAGIDRDDPDFFPAYVMNHILGGGGFESRLMEEVREKRGLTYGIGTALYSMDHADMLLGSVASANDRVAETVDVIRSEWERLSEEGATQAELDRAKTYLTGAYPLRFDGNARIANILVSMQMDDLPVSYLDERTAMVEAVTLDDVARVADRLIDPDTLRFVVVGQPDDLQETN</sequence>
<dbReference type="PANTHER" id="PTHR11851:SF224">
    <property type="entry name" value="PROCESSING PROTEASE"/>
    <property type="match status" value="1"/>
</dbReference>
<evidence type="ECO:0000256" key="1">
    <source>
        <dbReference type="SAM" id="SignalP"/>
    </source>
</evidence>
<proteinExistence type="predicted"/>
<dbReference type="Gene3D" id="3.30.830.10">
    <property type="entry name" value="Metalloenzyme, LuxS/M16 peptidase-like"/>
    <property type="match status" value="2"/>
</dbReference>
<comment type="caution">
    <text evidence="3">The sequence shown here is derived from an EMBL/GenBank/DDBJ whole genome shotgun (WGS) entry which is preliminary data.</text>
</comment>
<dbReference type="PANTHER" id="PTHR11851">
    <property type="entry name" value="METALLOPROTEASE"/>
    <property type="match status" value="1"/>
</dbReference>
<evidence type="ECO:0000259" key="2">
    <source>
        <dbReference type="Pfam" id="PF05193"/>
    </source>
</evidence>